<dbReference type="GeneID" id="30176916"/>
<dbReference type="InterPro" id="IPR013083">
    <property type="entry name" value="Znf_RING/FYVE/PHD"/>
</dbReference>
<dbReference type="Proteomes" id="UP000094455">
    <property type="component" value="Unassembled WGS sequence"/>
</dbReference>
<evidence type="ECO:0000256" key="4">
    <source>
        <dbReference type="PROSITE-ProRule" id="PRU00502"/>
    </source>
</evidence>
<dbReference type="SUPFAM" id="SSF57850">
    <property type="entry name" value="RING/U-box"/>
    <property type="match status" value="2"/>
</dbReference>
<dbReference type="STRING" id="763406.A0A1E3NR61"/>
<dbReference type="CDD" id="cd16457">
    <property type="entry name" value="RING-H2_BRAP2"/>
    <property type="match status" value="1"/>
</dbReference>
<dbReference type="InterPro" id="IPR047243">
    <property type="entry name" value="RING-H2_BRAP2"/>
</dbReference>
<dbReference type="GO" id="GO:0007265">
    <property type="term" value="P:Ras protein signal transduction"/>
    <property type="evidence" value="ECO:0007669"/>
    <property type="project" value="TreeGrafter"/>
</dbReference>
<dbReference type="SMART" id="SM00290">
    <property type="entry name" value="ZnF_UBP"/>
    <property type="match status" value="1"/>
</dbReference>
<evidence type="ECO:0008006" key="10">
    <source>
        <dbReference type="Google" id="ProtNLM"/>
    </source>
</evidence>
<dbReference type="GO" id="GO:0008270">
    <property type="term" value="F:zinc ion binding"/>
    <property type="evidence" value="ECO:0007669"/>
    <property type="project" value="UniProtKB-KW"/>
</dbReference>
<organism evidence="8 9">
    <name type="scientific">Pichia membranifaciens NRRL Y-2026</name>
    <dbReference type="NCBI Taxonomy" id="763406"/>
    <lineage>
        <taxon>Eukaryota</taxon>
        <taxon>Fungi</taxon>
        <taxon>Dikarya</taxon>
        <taxon>Ascomycota</taxon>
        <taxon>Saccharomycotina</taxon>
        <taxon>Pichiomycetes</taxon>
        <taxon>Pichiales</taxon>
        <taxon>Pichiaceae</taxon>
        <taxon>Pichia</taxon>
    </lineage>
</organism>
<evidence type="ECO:0000256" key="2">
    <source>
        <dbReference type="ARBA" id="ARBA00022771"/>
    </source>
</evidence>
<name>A0A1E3NR61_9ASCO</name>
<dbReference type="GO" id="GO:0061630">
    <property type="term" value="F:ubiquitin protein ligase activity"/>
    <property type="evidence" value="ECO:0007669"/>
    <property type="project" value="TreeGrafter"/>
</dbReference>
<keyword evidence="3" id="KW-0862">Zinc</keyword>
<dbReference type="Pfam" id="PF13639">
    <property type="entry name" value="zf-RING_2"/>
    <property type="match status" value="1"/>
</dbReference>
<evidence type="ECO:0000259" key="7">
    <source>
        <dbReference type="PROSITE" id="PS50271"/>
    </source>
</evidence>
<protein>
    <recommendedName>
        <fullName evidence="10">RING-type domain-containing protein</fullName>
    </recommendedName>
</protein>
<dbReference type="SMART" id="SM00184">
    <property type="entry name" value="RING"/>
    <property type="match status" value="1"/>
</dbReference>
<dbReference type="PANTHER" id="PTHR24007">
    <property type="entry name" value="BRCA1-ASSOCIATED PROTEIN"/>
    <property type="match status" value="1"/>
</dbReference>
<dbReference type="GO" id="GO:0016567">
    <property type="term" value="P:protein ubiquitination"/>
    <property type="evidence" value="ECO:0007669"/>
    <property type="project" value="TreeGrafter"/>
</dbReference>
<dbReference type="GO" id="GO:0008139">
    <property type="term" value="F:nuclear localization sequence binding"/>
    <property type="evidence" value="ECO:0007669"/>
    <property type="project" value="EnsemblFungi"/>
</dbReference>
<dbReference type="InterPro" id="IPR001607">
    <property type="entry name" value="Znf_UBP"/>
</dbReference>
<reference evidence="8 9" key="1">
    <citation type="journal article" date="2016" name="Proc. Natl. Acad. Sci. U.S.A.">
        <title>Comparative genomics of biotechnologically important yeasts.</title>
        <authorList>
            <person name="Riley R."/>
            <person name="Haridas S."/>
            <person name="Wolfe K.H."/>
            <person name="Lopes M.R."/>
            <person name="Hittinger C.T."/>
            <person name="Goeker M."/>
            <person name="Salamov A.A."/>
            <person name="Wisecaver J.H."/>
            <person name="Long T.M."/>
            <person name="Calvey C.H."/>
            <person name="Aerts A.L."/>
            <person name="Barry K.W."/>
            <person name="Choi C."/>
            <person name="Clum A."/>
            <person name="Coughlan A.Y."/>
            <person name="Deshpande S."/>
            <person name="Douglass A.P."/>
            <person name="Hanson S.J."/>
            <person name="Klenk H.-P."/>
            <person name="LaButti K.M."/>
            <person name="Lapidus A."/>
            <person name="Lindquist E.A."/>
            <person name="Lipzen A.M."/>
            <person name="Meier-Kolthoff J.P."/>
            <person name="Ohm R.A."/>
            <person name="Otillar R.P."/>
            <person name="Pangilinan J.L."/>
            <person name="Peng Y."/>
            <person name="Rokas A."/>
            <person name="Rosa C.A."/>
            <person name="Scheuner C."/>
            <person name="Sibirny A.A."/>
            <person name="Slot J.C."/>
            <person name="Stielow J.B."/>
            <person name="Sun H."/>
            <person name="Kurtzman C.P."/>
            <person name="Blackwell M."/>
            <person name="Grigoriev I.V."/>
            <person name="Jeffries T.W."/>
        </authorList>
    </citation>
    <scope>NUCLEOTIDE SEQUENCE [LARGE SCALE GENOMIC DNA]</scope>
    <source>
        <strain evidence="8 9">NRRL Y-2026</strain>
    </source>
</reference>
<dbReference type="Pfam" id="PF02148">
    <property type="entry name" value="zf-UBP"/>
    <property type="match status" value="1"/>
</dbReference>
<accession>A0A1E3NR61</accession>
<feature type="domain" description="UBP-type" evidence="7">
    <location>
        <begin position="355"/>
        <end position="464"/>
    </location>
</feature>
<evidence type="ECO:0000259" key="6">
    <source>
        <dbReference type="PROSITE" id="PS50089"/>
    </source>
</evidence>
<dbReference type="PROSITE" id="PS50089">
    <property type="entry name" value="ZF_RING_2"/>
    <property type="match status" value="1"/>
</dbReference>
<dbReference type="GO" id="GO:0043130">
    <property type="term" value="F:ubiquitin binding"/>
    <property type="evidence" value="ECO:0007669"/>
    <property type="project" value="EnsemblFungi"/>
</dbReference>
<keyword evidence="5" id="KW-0175">Coiled coil</keyword>
<evidence type="ECO:0000313" key="8">
    <source>
        <dbReference type="EMBL" id="ODQ48559.1"/>
    </source>
</evidence>
<feature type="coiled-coil region" evidence="5">
    <location>
        <begin position="552"/>
        <end position="596"/>
    </location>
</feature>
<evidence type="ECO:0000256" key="3">
    <source>
        <dbReference type="ARBA" id="ARBA00022833"/>
    </source>
</evidence>
<dbReference type="InterPro" id="IPR011422">
    <property type="entry name" value="BRAP2/ETP1_RRM"/>
</dbReference>
<gene>
    <name evidence="8" type="ORF">PICMEDRAFT_14110</name>
</gene>
<dbReference type="PANTHER" id="PTHR24007:SF7">
    <property type="entry name" value="BRCA1-ASSOCIATED PROTEIN"/>
    <property type="match status" value="1"/>
</dbReference>
<evidence type="ECO:0000256" key="1">
    <source>
        <dbReference type="ARBA" id="ARBA00022723"/>
    </source>
</evidence>
<evidence type="ECO:0000256" key="5">
    <source>
        <dbReference type="SAM" id="Coils"/>
    </source>
</evidence>
<sequence>MEFSGEGTTRYTLCFDLFSEKDIFESDTRISDIYLETLVQKNVAQPLATFRRSSWIDKVWEKKDVFCPKDNSGEARKIPLSQWSDRLKSTRLKLKRQAPAKADTIDYRFTAVEITPIDPTYIQMSASQSFSQLLPSKASSGSYITDKLCAELLGFGVVRLYKDSEDHVNLFKIDSAGLKHVPGDETTLAILSVPFYFSASDLLLGFFDEEDAKELSHIRLIKSSSPNRFMILLKFRLKDAVKPFMRKYQGRKFNSFEPETCSVVEIKEIVFRPKTKSESEHTKVALPYLLEDPFTNNGDEVPETAVEEARLYTELATCPVCLDRLDSSVTGLFTIPCQHTFHSSCLSKWKDDTCPVCRYSNKIGNVTDNFSSLSLLETSSSPDNNEECMVCGLTEHLWICLICGNVGCGRYDQQHAIEHWKETGHCFSMETNTQRVWDYAEDGYVHRLVQNEADGKIVELPLRDESKKTSDEKVEKIGFEYSKMLIGQLESQREHYENIISNLNTDLAFQKQTSLRFTDKVSWMEKQILDINAKMAAKTKQMQSYEKMGQQFTELKKELADTNALNEALSSKMALIESENVELKNEKSELQEQVTDLMFFLESQEKFKDASDDVKEGQVVMVPKKSKTKSKKR</sequence>
<dbReference type="OrthoDB" id="273556at2759"/>
<dbReference type="AlphaFoldDB" id="A0A1E3NR61"/>
<keyword evidence="2 4" id="KW-0863">Zinc-finger</keyword>
<dbReference type="EMBL" id="KV454001">
    <property type="protein sequence ID" value="ODQ48559.1"/>
    <property type="molecule type" value="Genomic_DNA"/>
</dbReference>
<keyword evidence="9" id="KW-1185">Reference proteome</keyword>
<evidence type="ECO:0000313" key="9">
    <source>
        <dbReference type="Proteomes" id="UP000094455"/>
    </source>
</evidence>
<feature type="domain" description="RING-type" evidence="6">
    <location>
        <begin position="318"/>
        <end position="358"/>
    </location>
</feature>
<dbReference type="RefSeq" id="XP_019019672.1">
    <property type="nucleotide sequence ID" value="XM_019160229.1"/>
</dbReference>
<dbReference type="InterPro" id="IPR001841">
    <property type="entry name" value="Znf_RING"/>
</dbReference>
<dbReference type="GO" id="GO:0005737">
    <property type="term" value="C:cytoplasm"/>
    <property type="evidence" value="ECO:0007669"/>
    <property type="project" value="TreeGrafter"/>
</dbReference>
<dbReference type="PROSITE" id="PS50271">
    <property type="entry name" value="ZF_UBP"/>
    <property type="match status" value="1"/>
</dbReference>
<proteinExistence type="predicted"/>
<dbReference type="Pfam" id="PF07576">
    <property type="entry name" value="BRAP2"/>
    <property type="match status" value="1"/>
</dbReference>
<keyword evidence="1" id="KW-0479">Metal-binding</keyword>
<dbReference type="GO" id="GO:0045471">
    <property type="term" value="P:response to ethanol"/>
    <property type="evidence" value="ECO:0007669"/>
    <property type="project" value="EnsemblFungi"/>
</dbReference>
<dbReference type="Gene3D" id="3.30.40.10">
    <property type="entry name" value="Zinc/RING finger domain, C3HC4 (zinc finger)"/>
    <property type="match status" value="2"/>
</dbReference>